<feature type="binding site" evidence="8">
    <location>
        <begin position="62"/>
        <end position="64"/>
    </location>
    <ligand>
        <name>NAD(+)</name>
        <dbReference type="ChEBI" id="CHEBI:57540"/>
    </ligand>
</feature>
<evidence type="ECO:0000256" key="9">
    <source>
        <dbReference type="PIRSR" id="PIRSR037938-3"/>
    </source>
</evidence>
<gene>
    <name evidence="13" type="ORF">QG37_04310</name>
</gene>
<evidence type="ECO:0000259" key="12">
    <source>
        <dbReference type="PROSITE" id="PS50305"/>
    </source>
</evidence>
<feature type="binding site" evidence="8">
    <location>
        <begin position="231"/>
        <end position="232"/>
    </location>
    <ligand>
        <name>NAD(+)</name>
        <dbReference type="ChEBI" id="CHEBI:57540"/>
    </ligand>
</feature>
<keyword evidence="3 6" id="KW-0479">Metal-binding</keyword>
<feature type="binding site" evidence="8">
    <location>
        <begin position="134"/>
        <end position="137"/>
    </location>
    <ligand>
        <name>NAD(+)</name>
        <dbReference type="ChEBI" id="CHEBI:57540"/>
    </ligand>
</feature>
<evidence type="ECO:0000313" key="14">
    <source>
        <dbReference type="Proteomes" id="UP000037122"/>
    </source>
</evidence>
<accession>A0A0L0NYP6</accession>
<comment type="catalytic activity">
    <reaction evidence="6">
        <text>N(6)-acetyl-L-lysyl-[protein] + NAD(+) + H2O = 2''-O-acetyl-ADP-D-ribose + nicotinamide + L-lysyl-[protein]</text>
        <dbReference type="Rhea" id="RHEA:43636"/>
        <dbReference type="Rhea" id="RHEA-COMP:9752"/>
        <dbReference type="Rhea" id="RHEA-COMP:10731"/>
        <dbReference type="ChEBI" id="CHEBI:15377"/>
        <dbReference type="ChEBI" id="CHEBI:17154"/>
        <dbReference type="ChEBI" id="CHEBI:29969"/>
        <dbReference type="ChEBI" id="CHEBI:57540"/>
        <dbReference type="ChEBI" id="CHEBI:61930"/>
        <dbReference type="ChEBI" id="CHEBI:83767"/>
        <dbReference type="EC" id="2.3.1.286"/>
    </reaction>
</comment>
<dbReference type="Proteomes" id="UP000037122">
    <property type="component" value="Unassembled WGS sequence"/>
</dbReference>
<dbReference type="InterPro" id="IPR017328">
    <property type="entry name" value="Sirtuin_class_I"/>
</dbReference>
<dbReference type="PANTHER" id="PTHR11085">
    <property type="entry name" value="NAD-DEPENDENT PROTEIN DEACYLASE SIRTUIN-5, MITOCHONDRIAL-RELATED"/>
    <property type="match status" value="1"/>
</dbReference>
<dbReference type="VEuPathDB" id="FungiDB:B9J08_001173"/>
<feature type="region of interest" description="Disordered" evidence="11">
    <location>
        <begin position="305"/>
        <end position="371"/>
    </location>
</feature>
<dbReference type="GO" id="GO:0008270">
    <property type="term" value="F:zinc ion binding"/>
    <property type="evidence" value="ECO:0007669"/>
    <property type="project" value="UniProtKB-UniRule"/>
</dbReference>
<feature type="binding site" evidence="9 10">
    <location>
        <position position="165"/>
    </location>
    <ligand>
        <name>Zn(2+)</name>
        <dbReference type="ChEBI" id="CHEBI:29105"/>
    </ligand>
</feature>
<feature type="binding site" evidence="9 10">
    <location>
        <position position="193"/>
    </location>
    <ligand>
        <name>Zn(2+)</name>
        <dbReference type="ChEBI" id="CHEBI:29105"/>
    </ligand>
</feature>
<reference evidence="14" key="1">
    <citation type="journal article" date="2015" name="BMC Genomics">
        <title>Draft genome of a commonly misdiagnosed multidrug resistant pathogen Candida auris.</title>
        <authorList>
            <person name="Chatterjee S."/>
            <person name="Alampalli S.V."/>
            <person name="Nageshan R.K."/>
            <person name="Chettiar S.T."/>
            <person name="Joshi S."/>
            <person name="Tatu U.S."/>
        </authorList>
    </citation>
    <scope>NUCLEOTIDE SEQUENCE [LARGE SCALE GENOMIC DNA]</scope>
    <source>
        <strain evidence="14">6684</strain>
    </source>
</reference>
<evidence type="ECO:0000256" key="7">
    <source>
        <dbReference type="PIRSR" id="PIRSR037938-1"/>
    </source>
</evidence>
<dbReference type="EMBL" id="LGST01000030">
    <property type="protein sequence ID" value="KND98825.1"/>
    <property type="molecule type" value="Genomic_DNA"/>
</dbReference>
<feature type="binding site" evidence="9 10">
    <location>
        <position position="162"/>
    </location>
    <ligand>
        <name>Zn(2+)</name>
        <dbReference type="ChEBI" id="CHEBI:29105"/>
    </ligand>
</feature>
<dbReference type="InterPro" id="IPR003000">
    <property type="entry name" value="Sirtuin"/>
</dbReference>
<dbReference type="VEuPathDB" id="FungiDB:CJI96_0003019"/>
<evidence type="ECO:0000313" key="13">
    <source>
        <dbReference type="EMBL" id="KND98825.1"/>
    </source>
</evidence>
<dbReference type="GO" id="GO:0070403">
    <property type="term" value="F:NAD+ binding"/>
    <property type="evidence" value="ECO:0007669"/>
    <property type="project" value="UniProtKB-UniRule"/>
</dbReference>
<dbReference type="InterPro" id="IPR026591">
    <property type="entry name" value="Sirtuin_cat_small_dom_sf"/>
</dbReference>
<dbReference type="PROSITE" id="PS50305">
    <property type="entry name" value="SIRTUIN"/>
    <property type="match status" value="1"/>
</dbReference>
<evidence type="ECO:0000256" key="4">
    <source>
        <dbReference type="ARBA" id="ARBA00022833"/>
    </source>
</evidence>
<dbReference type="Gene3D" id="3.40.50.1220">
    <property type="entry name" value="TPP-binding domain"/>
    <property type="match status" value="1"/>
</dbReference>
<dbReference type="VEuPathDB" id="FungiDB:QG37_04310"/>
<dbReference type="InterPro" id="IPR050134">
    <property type="entry name" value="NAD-dep_sirtuin_deacylases"/>
</dbReference>
<dbReference type="VEuPathDB" id="FungiDB:CJJ07_003994"/>
<dbReference type="GO" id="GO:0017136">
    <property type="term" value="F:histone deacetylase activity, NAD-dependent"/>
    <property type="evidence" value="ECO:0007669"/>
    <property type="project" value="InterPro"/>
</dbReference>
<feature type="compositionally biased region" description="Basic and acidic residues" evidence="11">
    <location>
        <begin position="305"/>
        <end position="355"/>
    </location>
</feature>
<dbReference type="VEuPathDB" id="FungiDB:CJJ09_003429"/>
<evidence type="ECO:0000256" key="10">
    <source>
        <dbReference type="PROSITE-ProRule" id="PRU00236"/>
    </source>
</evidence>
<dbReference type="SUPFAM" id="SSF52467">
    <property type="entry name" value="DHS-like NAD/FAD-binding domain"/>
    <property type="match status" value="1"/>
</dbReference>
<dbReference type="EC" id="2.3.1.286" evidence="6"/>
<organism evidence="13 14">
    <name type="scientific">Candidozyma auris</name>
    <name type="common">Yeast</name>
    <name type="synonym">Candida auris</name>
    <dbReference type="NCBI Taxonomy" id="498019"/>
    <lineage>
        <taxon>Eukaryota</taxon>
        <taxon>Fungi</taxon>
        <taxon>Dikarya</taxon>
        <taxon>Ascomycota</taxon>
        <taxon>Saccharomycotina</taxon>
        <taxon>Pichiomycetes</taxon>
        <taxon>Metschnikowiaceae</taxon>
        <taxon>Candidozyma</taxon>
    </lineage>
</organism>
<comment type="cofactor">
    <cofactor evidence="9">
        <name>Zn(2+)</name>
        <dbReference type="ChEBI" id="CHEBI:29105"/>
    </cofactor>
    <text evidence="9">Binds 1 zinc ion per subunit.</text>
</comment>
<feature type="binding site" evidence="8">
    <location>
        <begin position="255"/>
        <end position="257"/>
    </location>
    <ligand>
        <name>NAD(+)</name>
        <dbReference type="ChEBI" id="CHEBI:57540"/>
    </ligand>
</feature>
<evidence type="ECO:0000256" key="5">
    <source>
        <dbReference type="ARBA" id="ARBA00023027"/>
    </source>
</evidence>
<dbReference type="InterPro" id="IPR029035">
    <property type="entry name" value="DHS-like_NAD/FAD-binding_dom"/>
</dbReference>
<proteinExistence type="inferred from homology"/>
<protein>
    <recommendedName>
        <fullName evidence="6">NAD-dependent protein deacetylase</fullName>
        <ecNumber evidence="6">2.3.1.286</ecNumber>
    </recommendedName>
</protein>
<name>A0A0L0NYP6_CANAR</name>
<feature type="binding site" evidence="8">
    <location>
        <position position="277"/>
    </location>
    <ligand>
        <name>NAD(+)</name>
        <dbReference type="ChEBI" id="CHEBI:57540"/>
    </ligand>
</feature>
<comment type="caution">
    <text evidence="13">The sequence shown here is derived from an EMBL/GenBank/DDBJ whole genome shotgun (WGS) entry which is preliminary data.</text>
</comment>
<feature type="binding site" evidence="8">
    <location>
        <begin position="52"/>
        <end position="56"/>
    </location>
    <ligand>
        <name>NAD(+)</name>
        <dbReference type="ChEBI" id="CHEBI:57540"/>
    </ligand>
</feature>
<feature type="binding site" evidence="9 10">
    <location>
        <position position="190"/>
    </location>
    <ligand>
        <name>Zn(2+)</name>
        <dbReference type="ChEBI" id="CHEBI:29105"/>
    </ligand>
</feature>
<dbReference type="PANTHER" id="PTHR11085:SF6">
    <property type="entry name" value="NAD-DEPENDENT PROTEIN DEACETYLASE SIRTUIN-2"/>
    <property type="match status" value="1"/>
</dbReference>
<keyword evidence="5 6" id="KW-0520">NAD</keyword>
<sequence length="371" mass="42202">MQRYSLGFFKAESKRSTKHFMFFSTPTQEKRLAPLIDAIQKKNKKVTFFLGAGISTSCGIPDFRSPETGLYSNLEKLNLPYPEAVFDIDYFRSNPKAFYTLCDELYPGKFVPSKFHFLVRLFQDNDKLKRVYTQNIDTLERIAGVDEKYIVEAHGSFASNHCIDCHEEVPSDILKKQMADKHTNEGIPKCSKCKGYIKPDITFFGEGLPEKFFYLWHEDSDDVEVAIVAGTSLTVMPFSTLPAECGKKCLRVLINKEVVGDFKYAKRKSDIIVQLDCDEAAGVIADMLGWRDMLDDLYEKAKAELKEQKTETAEDKAEEVAAGIKEAEKPSKATTKDENEEPTKEERTHPQSKEEDFNEETISKKLGKLSL</sequence>
<feature type="active site" description="Proton acceptor" evidence="7 10">
    <location>
        <position position="154"/>
    </location>
</feature>
<evidence type="ECO:0000256" key="8">
    <source>
        <dbReference type="PIRSR" id="PIRSR037938-2"/>
    </source>
</evidence>
<dbReference type="InterPro" id="IPR026590">
    <property type="entry name" value="Ssirtuin_cat_dom"/>
</dbReference>
<evidence type="ECO:0000256" key="2">
    <source>
        <dbReference type="ARBA" id="ARBA00022679"/>
    </source>
</evidence>
<feature type="domain" description="Deacetylase sirtuin-type" evidence="12">
    <location>
        <begin position="25"/>
        <end position="291"/>
    </location>
</feature>
<keyword evidence="4 6" id="KW-0862">Zinc</keyword>
<dbReference type="Pfam" id="PF02146">
    <property type="entry name" value="SIR2"/>
    <property type="match status" value="1"/>
</dbReference>
<dbReference type="AlphaFoldDB" id="A0A0L0NYP6"/>
<evidence type="ECO:0000256" key="6">
    <source>
        <dbReference type="PIRNR" id="PIRNR037938"/>
    </source>
</evidence>
<evidence type="ECO:0000256" key="11">
    <source>
        <dbReference type="SAM" id="MobiDB-lite"/>
    </source>
</evidence>
<comment type="similarity">
    <text evidence="1 6">Belongs to the sirtuin family. Class I subfamily.</text>
</comment>
<dbReference type="PIRSF" id="PIRSF037938">
    <property type="entry name" value="SIR2_euk"/>
    <property type="match status" value="1"/>
</dbReference>
<keyword evidence="2 6" id="KW-0808">Transferase</keyword>
<evidence type="ECO:0000256" key="3">
    <source>
        <dbReference type="ARBA" id="ARBA00022723"/>
    </source>
</evidence>
<dbReference type="Gene3D" id="3.30.1600.10">
    <property type="entry name" value="SIR2/SIRT2 'Small Domain"/>
    <property type="match status" value="1"/>
</dbReference>
<dbReference type="VEuPathDB" id="FungiDB:CJI97_001433"/>
<evidence type="ECO:0000256" key="1">
    <source>
        <dbReference type="ARBA" id="ARBA00006924"/>
    </source>
</evidence>
<dbReference type="GO" id="GO:0005634">
    <property type="term" value="C:nucleus"/>
    <property type="evidence" value="ECO:0007669"/>
    <property type="project" value="TreeGrafter"/>
</dbReference>